<dbReference type="AlphaFoldDB" id="A0A5B0SJ52"/>
<evidence type="ECO:0000313" key="1">
    <source>
        <dbReference type="EMBL" id="KAA1137449.1"/>
    </source>
</evidence>
<proteinExistence type="predicted"/>
<name>A0A5B0SJ52_PUCGR</name>
<organism evidence="1 2">
    <name type="scientific">Puccinia graminis f. sp. tritici</name>
    <dbReference type="NCBI Taxonomy" id="56615"/>
    <lineage>
        <taxon>Eukaryota</taxon>
        <taxon>Fungi</taxon>
        <taxon>Dikarya</taxon>
        <taxon>Basidiomycota</taxon>
        <taxon>Pucciniomycotina</taxon>
        <taxon>Pucciniomycetes</taxon>
        <taxon>Pucciniales</taxon>
        <taxon>Pucciniaceae</taxon>
        <taxon>Puccinia</taxon>
    </lineage>
</organism>
<reference evidence="1 2" key="1">
    <citation type="submission" date="2019-05" db="EMBL/GenBank/DDBJ databases">
        <title>Emergence of the Ug99 lineage of the wheat stem rust pathogen through somatic hybridization.</title>
        <authorList>
            <person name="Li F."/>
            <person name="Upadhyaya N.M."/>
            <person name="Sperschneider J."/>
            <person name="Matny O."/>
            <person name="Nguyen-Phuc H."/>
            <person name="Mago R."/>
            <person name="Raley C."/>
            <person name="Miller M.E."/>
            <person name="Silverstein K.A.T."/>
            <person name="Henningsen E."/>
            <person name="Hirsch C.D."/>
            <person name="Visser B."/>
            <person name="Pretorius Z.A."/>
            <person name="Steffenson B.J."/>
            <person name="Schwessinger B."/>
            <person name="Dodds P.N."/>
            <person name="Figueroa M."/>
        </authorList>
    </citation>
    <scope>NUCLEOTIDE SEQUENCE [LARGE SCALE GENOMIC DNA]</scope>
    <source>
        <strain evidence="1 2">Ug99</strain>
    </source>
</reference>
<evidence type="ECO:0000313" key="2">
    <source>
        <dbReference type="Proteomes" id="UP000325313"/>
    </source>
</evidence>
<sequence length="147" mass="16073">MWEIRVNVVEHWIEEPGAERRGTLGRPGWIRDVPYASVRIFNQKSLVPPINPAAGLAPPPTPTVWRRHAPPAILRFPPQPSPSIPPGPYLCVDILFSDSAVSPAEGPPASSESLLPQIALAPTAAFCRITADPPSRPRNHQAKHFFS</sequence>
<dbReference type="EMBL" id="VDEP01000008">
    <property type="protein sequence ID" value="KAA1137449.1"/>
    <property type="molecule type" value="Genomic_DNA"/>
</dbReference>
<comment type="caution">
    <text evidence="1">The sequence shown here is derived from an EMBL/GenBank/DDBJ whole genome shotgun (WGS) entry which is preliminary data.</text>
</comment>
<protein>
    <submittedName>
        <fullName evidence="1">Uncharacterized protein</fullName>
    </submittedName>
</protein>
<gene>
    <name evidence="1" type="ORF">PGTUg99_015706</name>
</gene>
<accession>A0A5B0SJ52</accession>
<dbReference type="Proteomes" id="UP000325313">
    <property type="component" value="Unassembled WGS sequence"/>
</dbReference>